<dbReference type="Pfam" id="PF11306">
    <property type="entry name" value="DUF3108"/>
    <property type="match status" value="1"/>
</dbReference>
<dbReference type="EMBL" id="WVHT01000005">
    <property type="protein sequence ID" value="MXV51689.1"/>
    <property type="molecule type" value="Genomic_DNA"/>
</dbReference>
<dbReference type="InterPro" id="IPR021457">
    <property type="entry name" value="DUF3108"/>
</dbReference>
<organism evidence="2 3">
    <name type="scientific">Hufsiella arboris</name>
    <dbReference type="NCBI Taxonomy" id="2695275"/>
    <lineage>
        <taxon>Bacteria</taxon>
        <taxon>Pseudomonadati</taxon>
        <taxon>Bacteroidota</taxon>
        <taxon>Sphingobacteriia</taxon>
        <taxon>Sphingobacteriales</taxon>
        <taxon>Sphingobacteriaceae</taxon>
        <taxon>Hufsiella</taxon>
    </lineage>
</organism>
<evidence type="ECO:0000313" key="3">
    <source>
        <dbReference type="Proteomes" id="UP000466586"/>
    </source>
</evidence>
<gene>
    <name evidence="2" type="ORF">GS399_11960</name>
</gene>
<evidence type="ECO:0000256" key="1">
    <source>
        <dbReference type="SAM" id="SignalP"/>
    </source>
</evidence>
<protein>
    <submittedName>
        <fullName evidence="2">DUF3108 domain-containing protein</fullName>
    </submittedName>
</protein>
<keyword evidence="1" id="KW-0732">Signal</keyword>
<accession>A0A7K1YC72</accession>
<evidence type="ECO:0000313" key="2">
    <source>
        <dbReference type="EMBL" id="MXV51689.1"/>
    </source>
</evidence>
<dbReference type="AlphaFoldDB" id="A0A7K1YC72"/>
<feature type="chain" id="PRO_5029739587" evidence="1">
    <location>
        <begin position="20"/>
        <end position="257"/>
    </location>
</feature>
<sequence length="257" mass="29515">MKQRFFLLLFLLISFYARPQELDNISNTSFEPGEKLRYKLKYGFLTAAEATLDVLKSDTKFDGKPVYHLVAQGKTSGSFDIFYKVRDRYDSYIDQSTLLPYLYTENIREASYKRTDKVRFYQSERKIVGNRGTFRGAAKTFDLASAFYFARNIDLAGARVGKAFTMSYFLKDEVTDFTIAYIGKEQIKTQLGVINCLKFSPQIQPGRIFKKDSKLYLWITDDKNRIPVKAQVEILVGSVTLELAEASGLKYPAPYSK</sequence>
<comment type="caution">
    <text evidence="2">The sequence shown here is derived from an EMBL/GenBank/DDBJ whole genome shotgun (WGS) entry which is preliminary data.</text>
</comment>
<proteinExistence type="predicted"/>
<reference evidence="2 3" key="1">
    <citation type="submission" date="2019-11" db="EMBL/GenBank/DDBJ databases">
        <title>Pedobacter sp. HMF7647 Genome sequencing and assembly.</title>
        <authorList>
            <person name="Kang H."/>
            <person name="Kim H."/>
            <person name="Joh K."/>
        </authorList>
    </citation>
    <scope>NUCLEOTIDE SEQUENCE [LARGE SCALE GENOMIC DNA]</scope>
    <source>
        <strain evidence="2 3">HMF7647</strain>
    </source>
</reference>
<dbReference type="RefSeq" id="WP_160844872.1">
    <property type="nucleotide sequence ID" value="NZ_WVHT01000005.1"/>
</dbReference>
<feature type="signal peptide" evidence="1">
    <location>
        <begin position="1"/>
        <end position="19"/>
    </location>
</feature>
<name>A0A7K1YC72_9SPHI</name>
<keyword evidence="3" id="KW-1185">Reference proteome</keyword>
<dbReference type="Proteomes" id="UP000466586">
    <property type="component" value="Unassembled WGS sequence"/>
</dbReference>